<organism evidence="1 2">
    <name type="scientific">Priestia koreensis</name>
    <dbReference type="NCBI Taxonomy" id="284581"/>
    <lineage>
        <taxon>Bacteria</taxon>
        <taxon>Bacillati</taxon>
        <taxon>Bacillota</taxon>
        <taxon>Bacilli</taxon>
        <taxon>Bacillales</taxon>
        <taxon>Bacillaceae</taxon>
        <taxon>Priestia</taxon>
    </lineage>
</organism>
<protein>
    <recommendedName>
        <fullName evidence="3">Phosphoglycerate mutase</fullName>
    </recommendedName>
</protein>
<evidence type="ECO:0000313" key="1">
    <source>
        <dbReference type="EMBL" id="KOO45946.1"/>
    </source>
</evidence>
<dbReference type="CDD" id="cd07067">
    <property type="entry name" value="HP_PGM_like"/>
    <property type="match status" value="1"/>
</dbReference>
<dbReference type="RefSeq" id="WP_053401818.1">
    <property type="nucleotide sequence ID" value="NZ_LILC01000015.1"/>
</dbReference>
<dbReference type="Gene3D" id="3.40.50.1240">
    <property type="entry name" value="Phosphoglycerate mutase-like"/>
    <property type="match status" value="1"/>
</dbReference>
<dbReference type="GO" id="GO:0016791">
    <property type="term" value="F:phosphatase activity"/>
    <property type="evidence" value="ECO:0007669"/>
    <property type="project" value="TreeGrafter"/>
</dbReference>
<keyword evidence="2" id="KW-1185">Reference proteome</keyword>
<name>A0A0M0L4G5_9BACI</name>
<dbReference type="PANTHER" id="PTHR48100">
    <property type="entry name" value="BROAD-SPECIFICITY PHOSPHATASE YOR283W-RELATED"/>
    <property type="match status" value="1"/>
</dbReference>
<dbReference type="SUPFAM" id="SSF53254">
    <property type="entry name" value="Phosphoglycerate mutase-like"/>
    <property type="match status" value="1"/>
</dbReference>
<dbReference type="Proteomes" id="UP000037558">
    <property type="component" value="Unassembled WGS sequence"/>
</dbReference>
<dbReference type="OrthoDB" id="2185101at2"/>
<dbReference type="Pfam" id="PF00300">
    <property type="entry name" value="His_Phos_1"/>
    <property type="match status" value="1"/>
</dbReference>
<dbReference type="InterPro" id="IPR050275">
    <property type="entry name" value="PGM_Phosphatase"/>
</dbReference>
<dbReference type="GO" id="GO:0005737">
    <property type="term" value="C:cytoplasm"/>
    <property type="evidence" value="ECO:0007669"/>
    <property type="project" value="TreeGrafter"/>
</dbReference>
<dbReference type="InterPro" id="IPR029033">
    <property type="entry name" value="His_PPase_superfam"/>
</dbReference>
<evidence type="ECO:0008006" key="3">
    <source>
        <dbReference type="Google" id="ProtNLM"/>
    </source>
</evidence>
<dbReference type="STRING" id="284581.AMD01_12815"/>
<dbReference type="PANTHER" id="PTHR48100:SF59">
    <property type="entry name" value="ADENOSYLCOBALAMIN_ALPHA-RIBAZOLE PHOSPHATASE"/>
    <property type="match status" value="1"/>
</dbReference>
<gene>
    <name evidence="1" type="ORF">AMD01_12815</name>
</gene>
<accession>A0A0M0L4G5</accession>
<dbReference type="SMART" id="SM00855">
    <property type="entry name" value="PGAM"/>
    <property type="match status" value="1"/>
</dbReference>
<evidence type="ECO:0000313" key="2">
    <source>
        <dbReference type="Proteomes" id="UP000037558"/>
    </source>
</evidence>
<comment type="caution">
    <text evidence="1">The sequence shown here is derived from an EMBL/GenBank/DDBJ whole genome shotgun (WGS) entry which is preliminary data.</text>
</comment>
<dbReference type="PATRIC" id="fig|284581.3.peg.1546"/>
<dbReference type="InterPro" id="IPR013078">
    <property type="entry name" value="His_Pase_superF_clade-1"/>
</dbReference>
<sequence>METEIYFVRHAHSVFSLENEETRELSEKGWEDAEKITEILVKEDIDHIVSSSYVRAIQTVEGLSKHIHKKIEVDTRFRERDLAARDYHFDNHLEVVKYVFDHPEFKYPGRESNREVQERGISGLRDLVSTYKGKRVAVGIHGNIMTCILSYFDQKYDVDFWHSTTKPDIYKLTIDSEFTLVGFRRLWGQENIILR</sequence>
<proteinExistence type="predicted"/>
<dbReference type="AlphaFoldDB" id="A0A0M0L4G5"/>
<dbReference type="EMBL" id="LILC01000015">
    <property type="protein sequence ID" value="KOO45946.1"/>
    <property type="molecule type" value="Genomic_DNA"/>
</dbReference>
<reference evidence="2" key="1">
    <citation type="submission" date="2015-08" db="EMBL/GenBank/DDBJ databases">
        <title>Fjat-14210 dsm16467.</title>
        <authorList>
            <person name="Liu B."/>
            <person name="Wang J."/>
            <person name="Zhu Y."/>
            <person name="Liu G."/>
            <person name="Chen Q."/>
            <person name="Chen Z."/>
            <person name="Lan J."/>
            <person name="Che J."/>
            <person name="Ge C."/>
            <person name="Shi H."/>
            <person name="Pan Z."/>
            <person name="Liu X."/>
        </authorList>
    </citation>
    <scope>NUCLEOTIDE SEQUENCE [LARGE SCALE GENOMIC DNA]</scope>
    <source>
        <strain evidence="2">DSM 16467</strain>
    </source>
</reference>